<reference evidence="1" key="2">
    <citation type="journal article" date="2022" name="Microb. Genom.">
        <title>A chromosome-scale genome assembly of the tomato pathogen Cladosporium fulvum reveals a compartmentalized genome architecture and the presence of a dispensable chromosome.</title>
        <authorList>
            <person name="Zaccaron A.Z."/>
            <person name="Chen L.H."/>
            <person name="Samaras A."/>
            <person name="Stergiopoulos I."/>
        </authorList>
    </citation>
    <scope>NUCLEOTIDE SEQUENCE</scope>
    <source>
        <strain evidence="1">Race5_Kim</strain>
    </source>
</reference>
<dbReference type="Proteomes" id="UP000756132">
    <property type="component" value="Chromosome 8"/>
</dbReference>
<dbReference type="KEGG" id="ffu:CLAFUR5_11461"/>
<accession>A0A9Q8PET0</accession>
<evidence type="ECO:0000313" key="1">
    <source>
        <dbReference type="EMBL" id="UJO21092.1"/>
    </source>
</evidence>
<dbReference type="AlphaFoldDB" id="A0A9Q8PET0"/>
<organism evidence="1 2">
    <name type="scientific">Passalora fulva</name>
    <name type="common">Tomato leaf mold</name>
    <name type="synonym">Cladosporium fulvum</name>
    <dbReference type="NCBI Taxonomy" id="5499"/>
    <lineage>
        <taxon>Eukaryota</taxon>
        <taxon>Fungi</taxon>
        <taxon>Dikarya</taxon>
        <taxon>Ascomycota</taxon>
        <taxon>Pezizomycotina</taxon>
        <taxon>Dothideomycetes</taxon>
        <taxon>Dothideomycetidae</taxon>
        <taxon>Mycosphaerellales</taxon>
        <taxon>Mycosphaerellaceae</taxon>
        <taxon>Fulvia</taxon>
    </lineage>
</organism>
<name>A0A9Q8PET0_PASFU</name>
<dbReference type="RefSeq" id="XP_047765458.1">
    <property type="nucleotide sequence ID" value="XM_047910609.1"/>
</dbReference>
<dbReference type="SUPFAM" id="SSF46689">
    <property type="entry name" value="Homeodomain-like"/>
    <property type="match status" value="1"/>
</dbReference>
<reference evidence="1" key="1">
    <citation type="submission" date="2021-12" db="EMBL/GenBank/DDBJ databases">
        <authorList>
            <person name="Zaccaron A."/>
            <person name="Stergiopoulos I."/>
        </authorList>
    </citation>
    <scope>NUCLEOTIDE SEQUENCE</scope>
    <source>
        <strain evidence="1">Race5_Kim</strain>
    </source>
</reference>
<proteinExistence type="predicted"/>
<dbReference type="EMBL" id="CP090170">
    <property type="protein sequence ID" value="UJO21092.1"/>
    <property type="molecule type" value="Genomic_DNA"/>
</dbReference>
<gene>
    <name evidence="1" type="ORF">CLAFUR5_11461</name>
</gene>
<sequence length="165" mass="18973">MGPREENQGRGRKDLSRLKQLREVEKLAWKDIAGRLGRSTHAAECAYHKANPSPSTRTRYSSDDIEMLKRLKAEGNSVQDIATALQRPQTSIVSAWARVKRADPNYKRQLFHWHPEEDRILLDTAKDNRSINKLCALLPNRTKSAVKQRLYVLKVREARHSNPPP</sequence>
<dbReference type="InterPro" id="IPR009057">
    <property type="entry name" value="Homeodomain-like_sf"/>
</dbReference>
<protein>
    <recommendedName>
        <fullName evidence="3">Myb-like domain-containing protein</fullName>
    </recommendedName>
</protein>
<dbReference type="GeneID" id="71991339"/>
<evidence type="ECO:0008006" key="3">
    <source>
        <dbReference type="Google" id="ProtNLM"/>
    </source>
</evidence>
<evidence type="ECO:0000313" key="2">
    <source>
        <dbReference type="Proteomes" id="UP000756132"/>
    </source>
</evidence>
<keyword evidence="2" id="KW-1185">Reference proteome</keyword>